<feature type="signal peptide" evidence="2">
    <location>
        <begin position="1"/>
        <end position="32"/>
    </location>
</feature>
<dbReference type="RefSeq" id="WP_090881201.1">
    <property type="nucleotide sequence ID" value="NZ_FMXQ01000016.1"/>
</dbReference>
<evidence type="ECO:0000256" key="2">
    <source>
        <dbReference type="SAM" id="SignalP"/>
    </source>
</evidence>
<feature type="region of interest" description="Disordered" evidence="1">
    <location>
        <begin position="433"/>
        <end position="452"/>
    </location>
</feature>
<protein>
    <submittedName>
        <fullName evidence="3">Uncharacterized protein</fullName>
    </submittedName>
</protein>
<gene>
    <name evidence="3" type="ORF">SAMN02982931_04718</name>
</gene>
<dbReference type="EMBL" id="FMXQ01000016">
    <property type="protein sequence ID" value="SDB58665.1"/>
    <property type="molecule type" value="Genomic_DNA"/>
</dbReference>
<sequence>MTSGPDLVRSARPVLAAVAFAIVAAIAPHAHGQQPAKPAVKPPPELTWKFLQGRWKVSYWDAALSSISGEARISDRTITLSLRDHVNGEVRELLPERSTIENNELVLVLGPGSPRSERQTGLGYPEVAITVNSSALRQFRITGGTHELVQPMAPMPQTDVDRVEIRLKPATQSTLVGKWRYRVHPFIERAKDGYGRAGNLRQAEDDIWWEVGSEAWTRPKPKVFAAVPLEPQLAIRLFTDGTSQSAFGYPFGVRSSDGVRTRTLFVLGEDLPRDWSERAETISGSAGVTYAEIARLSDFQASERRRLDFPSDVAAHDRDLDPFTRGRKLIKARLKPEKSADVDERDAVILRATFTDKTVPGWQAFSYGGSRSAWLLQFGDNTAKLRIVRKIGLLDHEHEATGIVFPGELVRVEIETRRKLPVKSIPVIVGTAGQGRPIDPKSKSQGLLSGDGNGIPAIRSSENPRIFRTEFIQLDPRLPAGNAIHASKDRPHHTLPGATGVRVFATIGEPGIISLPPPITMATVYRSPGAQAVEGDWRKWLSVAARCADITISTRRDAEQATATEISTFLVNSGRYRIAFPGWIDNKVTVGQHAGMLLMRDTFVQQLAQVRTAYARLVTDEQILAFRRAIEPVIRQGRSPLTRIETKGIDGRPTTFDWTFEKAITGDVHDREMAEVERWAIAATREVIEKHLRLIEQATNRAKAIGECEVPELLQLTGYEFAAIARLAQTKLMRNAPAPLYWVPDAHARANVETVATVAERVAIAERLAAQARHEATLAVGLATIPVAVGGALTGSFGTVLASFAWDVIDVGAAVHTEVTAKLNADEAYRFARGAADLTGMYHLRRAERRQRPWGAVIGKLFPRAVLFAYGRLIDVPVLYEKFVVGLRTLQIARGRALMMQANGVAGAAEQAPARIASATEEVDNALTAARAAEASGGRINPVAELGEPPPGAGVDPEIENAISKAKPPEVELKPVGGNLEDALEDVVRYLDDIDASDFASQIDEAFLQELEAASRTLGQGADAPAWGAAVSEDSFALIRRLASLGRADVVELMDAASDRIAAQIDAAHLLRRQLARQVLISEPNINAERFEDIVDELFRRRPQARNSDYLEQSNPVRTDITDDLEGIGWRFELNESGNSAVYKIRDPDGKWGSVLRAYDPGTYTLTLKAAFRELRPTPKGGTPGPVRGMIEGVLPHPLPSGGVPTIQFTTMRLMTHLGVRYASAGAGAIRSCVMEHIQNLRTIARLEYLRRLFHPNISDLRDIPESAMSDMLMMTHSVRYAQSDLAAAGYRVKSARLEFDSWYGRSPLSVFEENFFSGFETAEEFIKRLGMNPDDLAGQSFIIRLDVEPIP</sequence>
<dbReference type="STRING" id="665467.SAMN02982931_04718"/>
<evidence type="ECO:0000256" key="1">
    <source>
        <dbReference type="SAM" id="MobiDB-lite"/>
    </source>
</evidence>
<organism evidence="3 4">
    <name type="scientific">Bauldia litoralis</name>
    <dbReference type="NCBI Taxonomy" id="665467"/>
    <lineage>
        <taxon>Bacteria</taxon>
        <taxon>Pseudomonadati</taxon>
        <taxon>Pseudomonadota</taxon>
        <taxon>Alphaproteobacteria</taxon>
        <taxon>Hyphomicrobiales</taxon>
        <taxon>Kaistiaceae</taxon>
        <taxon>Bauldia</taxon>
    </lineage>
</organism>
<keyword evidence="4" id="KW-1185">Reference proteome</keyword>
<proteinExistence type="predicted"/>
<keyword evidence="2" id="KW-0732">Signal</keyword>
<evidence type="ECO:0000313" key="3">
    <source>
        <dbReference type="EMBL" id="SDB58665.1"/>
    </source>
</evidence>
<dbReference type="Proteomes" id="UP000199071">
    <property type="component" value="Unassembled WGS sequence"/>
</dbReference>
<accession>A0A1G6EP65</accession>
<evidence type="ECO:0000313" key="4">
    <source>
        <dbReference type="Proteomes" id="UP000199071"/>
    </source>
</evidence>
<reference evidence="3 4" key="1">
    <citation type="submission" date="2016-10" db="EMBL/GenBank/DDBJ databases">
        <authorList>
            <person name="de Groot N.N."/>
        </authorList>
    </citation>
    <scope>NUCLEOTIDE SEQUENCE [LARGE SCALE GENOMIC DNA]</scope>
    <source>
        <strain evidence="3 4">ATCC 35022</strain>
    </source>
</reference>
<name>A0A1G6EP65_9HYPH</name>
<feature type="chain" id="PRO_5011706502" evidence="2">
    <location>
        <begin position="33"/>
        <end position="1352"/>
    </location>
</feature>
<dbReference type="OrthoDB" id="582835at2"/>